<evidence type="ECO:0000259" key="9">
    <source>
        <dbReference type="PROSITE" id="PS51085"/>
    </source>
</evidence>
<evidence type="ECO:0000256" key="1">
    <source>
        <dbReference type="ARBA" id="ARBA00001917"/>
    </source>
</evidence>
<keyword evidence="12" id="KW-1185">Reference proteome</keyword>
<dbReference type="RefSeq" id="WP_089730126.1">
    <property type="nucleotide sequence ID" value="NZ_FNGI01000010.1"/>
</dbReference>
<dbReference type="Pfam" id="PF22290">
    <property type="entry name" value="DmmA-like_N"/>
    <property type="match status" value="1"/>
</dbReference>
<feature type="domain" description="FAD-binding FR-type" evidence="10">
    <location>
        <begin position="5"/>
        <end position="106"/>
    </location>
</feature>
<protein>
    <submittedName>
        <fullName evidence="11">Ferredoxin-NADP reductase</fullName>
    </submittedName>
</protein>
<dbReference type="Proteomes" id="UP000198654">
    <property type="component" value="Unassembled WGS sequence"/>
</dbReference>
<keyword evidence="7" id="KW-0408">Iron</keyword>
<dbReference type="PROSITE" id="PS51384">
    <property type="entry name" value="FAD_FR"/>
    <property type="match status" value="1"/>
</dbReference>
<evidence type="ECO:0000256" key="6">
    <source>
        <dbReference type="ARBA" id="ARBA00023002"/>
    </source>
</evidence>
<evidence type="ECO:0000259" key="10">
    <source>
        <dbReference type="PROSITE" id="PS51384"/>
    </source>
</evidence>
<dbReference type="GO" id="GO:0016491">
    <property type="term" value="F:oxidoreductase activity"/>
    <property type="evidence" value="ECO:0007669"/>
    <property type="project" value="UniProtKB-KW"/>
</dbReference>
<dbReference type="CDD" id="cd06185">
    <property type="entry name" value="PDR_like"/>
    <property type="match status" value="1"/>
</dbReference>
<keyword evidence="5" id="KW-0479">Metal-binding</keyword>
<dbReference type="GO" id="GO:0046872">
    <property type="term" value="F:metal ion binding"/>
    <property type="evidence" value="ECO:0007669"/>
    <property type="project" value="UniProtKB-KW"/>
</dbReference>
<keyword evidence="3" id="KW-0288">FMN</keyword>
<evidence type="ECO:0000313" key="11">
    <source>
        <dbReference type="EMBL" id="SDL99929.1"/>
    </source>
</evidence>
<dbReference type="PRINTS" id="PR00409">
    <property type="entry name" value="PHDIOXRDTASE"/>
</dbReference>
<proteinExistence type="predicted"/>
<dbReference type="EMBL" id="FNGI01000010">
    <property type="protein sequence ID" value="SDL99929.1"/>
    <property type="molecule type" value="Genomic_DNA"/>
</dbReference>
<evidence type="ECO:0000256" key="4">
    <source>
        <dbReference type="ARBA" id="ARBA00022714"/>
    </source>
</evidence>
<dbReference type="InterPro" id="IPR017938">
    <property type="entry name" value="Riboflavin_synthase-like_b-brl"/>
</dbReference>
<name>A0A1G9PMK1_9GAMM</name>
<organism evidence="11 12">
    <name type="scientific">Modicisalibacter muralis</name>
    <dbReference type="NCBI Taxonomy" id="119000"/>
    <lineage>
        <taxon>Bacteria</taxon>
        <taxon>Pseudomonadati</taxon>
        <taxon>Pseudomonadota</taxon>
        <taxon>Gammaproteobacteria</taxon>
        <taxon>Oceanospirillales</taxon>
        <taxon>Halomonadaceae</taxon>
        <taxon>Modicisalibacter</taxon>
    </lineage>
</organism>
<dbReference type="InterPro" id="IPR006058">
    <property type="entry name" value="2Fe2S_fd_BS"/>
</dbReference>
<sequence>MSIPQGTLEVVVSDHRCLAPGIHQLELAPAAAGPLPPAPSGAHLDIVLPDSQVRQYSLLDDAATGRYRIGVLRERESRGGSAFLAERARPGTRLRVSPPHSHFRLDESARHSVLIAGGIGVTPLVAMARRLAGLPGAVEMHYLVRYREQAAFLDELRSVLPEGTLHLHVSSQAGRVDLGALMGQAHPDKRVYACGPNALLNAVEQIAQGWPPGALRLERFRNEKAWAPMAGNACRVELQRSGHHFTLQAGESLLEALEREGFSPPSLCQEGVCGTCAIPVIAGEIEHRDALQSADEKATNDIIYACVSRPTGSTLVLDL</sequence>
<evidence type="ECO:0000256" key="8">
    <source>
        <dbReference type="ARBA" id="ARBA00023014"/>
    </source>
</evidence>
<dbReference type="InterPro" id="IPR050415">
    <property type="entry name" value="MRET"/>
</dbReference>
<evidence type="ECO:0000256" key="3">
    <source>
        <dbReference type="ARBA" id="ARBA00022643"/>
    </source>
</evidence>
<dbReference type="PROSITE" id="PS00197">
    <property type="entry name" value="2FE2S_FER_1"/>
    <property type="match status" value="1"/>
</dbReference>
<dbReference type="InterPro" id="IPR054582">
    <property type="entry name" value="DmmA-like_N"/>
</dbReference>
<dbReference type="InterPro" id="IPR039261">
    <property type="entry name" value="FNR_nucleotide-bd"/>
</dbReference>
<evidence type="ECO:0000256" key="5">
    <source>
        <dbReference type="ARBA" id="ARBA00022723"/>
    </source>
</evidence>
<dbReference type="SUPFAM" id="SSF63380">
    <property type="entry name" value="Riboflavin synthase domain-like"/>
    <property type="match status" value="1"/>
</dbReference>
<dbReference type="GO" id="GO:0051537">
    <property type="term" value="F:2 iron, 2 sulfur cluster binding"/>
    <property type="evidence" value="ECO:0007669"/>
    <property type="project" value="UniProtKB-KW"/>
</dbReference>
<dbReference type="Gene3D" id="3.40.50.80">
    <property type="entry name" value="Nucleotide-binding domain of ferredoxin-NADP reductase (FNR) module"/>
    <property type="match status" value="1"/>
</dbReference>
<keyword evidence="2" id="KW-0285">Flavoprotein</keyword>
<dbReference type="Pfam" id="PF00111">
    <property type="entry name" value="Fer2"/>
    <property type="match status" value="1"/>
</dbReference>
<dbReference type="PANTHER" id="PTHR47354">
    <property type="entry name" value="NADH OXIDOREDUCTASE HCR"/>
    <property type="match status" value="1"/>
</dbReference>
<dbReference type="InterPro" id="IPR036010">
    <property type="entry name" value="2Fe-2S_ferredoxin-like_sf"/>
</dbReference>
<dbReference type="Gene3D" id="2.40.30.10">
    <property type="entry name" value="Translation factors"/>
    <property type="match status" value="1"/>
</dbReference>
<comment type="cofactor">
    <cofactor evidence="1">
        <name>FMN</name>
        <dbReference type="ChEBI" id="CHEBI:58210"/>
    </cofactor>
</comment>
<feature type="domain" description="2Fe-2S ferredoxin-type" evidence="9">
    <location>
        <begin position="234"/>
        <end position="319"/>
    </location>
</feature>
<dbReference type="SUPFAM" id="SSF54292">
    <property type="entry name" value="2Fe-2S ferredoxin-like"/>
    <property type="match status" value="1"/>
</dbReference>
<evidence type="ECO:0000256" key="2">
    <source>
        <dbReference type="ARBA" id="ARBA00022630"/>
    </source>
</evidence>
<dbReference type="InterPro" id="IPR001041">
    <property type="entry name" value="2Fe-2S_ferredoxin-type"/>
</dbReference>
<dbReference type="InterPro" id="IPR012675">
    <property type="entry name" value="Beta-grasp_dom_sf"/>
</dbReference>
<accession>A0A1G9PMK1</accession>
<dbReference type="Gene3D" id="3.10.20.30">
    <property type="match status" value="1"/>
</dbReference>
<dbReference type="OrthoDB" id="4258484at2"/>
<dbReference type="PANTHER" id="PTHR47354:SF1">
    <property type="entry name" value="CARNITINE MONOOXYGENASE REDUCTASE SUBUNIT"/>
    <property type="match status" value="1"/>
</dbReference>
<evidence type="ECO:0000256" key="7">
    <source>
        <dbReference type="ARBA" id="ARBA00023004"/>
    </source>
</evidence>
<keyword evidence="4" id="KW-0001">2Fe-2S</keyword>
<dbReference type="STRING" id="119000.SAMN05661010_03052"/>
<dbReference type="SUPFAM" id="SSF52343">
    <property type="entry name" value="Ferredoxin reductase-like, C-terminal NADP-linked domain"/>
    <property type="match status" value="1"/>
</dbReference>
<dbReference type="AlphaFoldDB" id="A0A1G9PMK1"/>
<evidence type="ECO:0000313" key="12">
    <source>
        <dbReference type="Proteomes" id="UP000198654"/>
    </source>
</evidence>
<keyword evidence="8" id="KW-0411">Iron-sulfur</keyword>
<reference evidence="11 12" key="1">
    <citation type="submission" date="2016-10" db="EMBL/GenBank/DDBJ databases">
        <authorList>
            <person name="de Groot N.N."/>
        </authorList>
    </citation>
    <scope>NUCLEOTIDE SEQUENCE [LARGE SCALE GENOMIC DNA]</scope>
    <source>
        <strain evidence="11 12">DSM 14789</strain>
    </source>
</reference>
<dbReference type="InterPro" id="IPR017927">
    <property type="entry name" value="FAD-bd_FR_type"/>
</dbReference>
<dbReference type="CDD" id="cd00207">
    <property type="entry name" value="fer2"/>
    <property type="match status" value="1"/>
</dbReference>
<gene>
    <name evidence="11" type="ORF">SAMN05661010_03052</name>
</gene>
<dbReference type="PROSITE" id="PS51085">
    <property type="entry name" value="2FE2S_FER_2"/>
    <property type="match status" value="1"/>
</dbReference>
<keyword evidence="6" id="KW-0560">Oxidoreductase</keyword>